<dbReference type="CDD" id="cd00130">
    <property type="entry name" value="PAS"/>
    <property type="match status" value="1"/>
</dbReference>
<feature type="transmembrane region" description="Helical" evidence="8">
    <location>
        <begin position="187"/>
        <end position="208"/>
    </location>
</feature>
<feature type="domain" description="PAC" evidence="11">
    <location>
        <begin position="460"/>
        <end position="511"/>
    </location>
</feature>
<comment type="subcellular location">
    <subcellularLocation>
        <location evidence="2">Membrane</location>
    </subcellularLocation>
</comment>
<evidence type="ECO:0000256" key="6">
    <source>
        <dbReference type="ARBA" id="ARBA00022777"/>
    </source>
</evidence>
<dbReference type="PROSITE" id="PS50113">
    <property type="entry name" value="PAC"/>
    <property type="match status" value="2"/>
</dbReference>
<evidence type="ECO:0000259" key="11">
    <source>
        <dbReference type="PROSITE" id="PS50113"/>
    </source>
</evidence>
<feature type="domain" description="Histidine kinase" evidence="9">
    <location>
        <begin position="531"/>
        <end position="754"/>
    </location>
</feature>
<dbReference type="Gene3D" id="3.40.50.2300">
    <property type="match status" value="1"/>
</dbReference>
<dbReference type="SMART" id="SM00388">
    <property type="entry name" value="HisKA"/>
    <property type="match status" value="1"/>
</dbReference>
<keyword evidence="8" id="KW-1133">Transmembrane helix</keyword>
<dbReference type="HOGENOM" id="CLU_000445_114_51_7"/>
<dbReference type="InterPro" id="IPR005467">
    <property type="entry name" value="His_kinase_dom"/>
</dbReference>
<dbReference type="eggNOG" id="COG4191">
    <property type="taxonomic scope" value="Bacteria"/>
</dbReference>
<dbReference type="Pfam" id="PF00072">
    <property type="entry name" value="Response_reg"/>
    <property type="match status" value="1"/>
</dbReference>
<dbReference type="InterPro" id="IPR003660">
    <property type="entry name" value="HAMP_dom"/>
</dbReference>
<evidence type="ECO:0000259" key="12">
    <source>
        <dbReference type="PROSITE" id="PS50885"/>
    </source>
</evidence>
<dbReference type="CDD" id="cd06225">
    <property type="entry name" value="HAMP"/>
    <property type="match status" value="1"/>
</dbReference>
<dbReference type="RefSeq" id="WP_013259057.1">
    <property type="nucleotide sequence ID" value="NC_014365.1"/>
</dbReference>
<dbReference type="PROSITE" id="PS50110">
    <property type="entry name" value="RESPONSE_REGULATORY"/>
    <property type="match status" value="1"/>
</dbReference>
<organism evidence="13 14">
    <name type="scientific">Desulfarculus baarsii (strain ATCC 33931 / DSM 2075 / LMG 7858 / VKM B-1802 / 2st14)</name>
    <dbReference type="NCBI Taxonomy" id="644282"/>
    <lineage>
        <taxon>Bacteria</taxon>
        <taxon>Pseudomonadati</taxon>
        <taxon>Thermodesulfobacteriota</taxon>
        <taxon>Desulfarculia</taxon>
        <taxon>Desulfarculales</taxon>
        <taxon>Desulfarculaceae</taxon>
        <taxon>Desulfarculus</taxon>
    </lineage>
</organism>
<dbReference type="Pfam" id="PF00672">
    <property type="entry name" value="HAMP"/>
    <property type="match status" value="1"/>
</dbReference>
<dbReference type="SMART" id="SM00387">
    <property type="entry name" value="HATPase_c"/>
    <property type="match status" value="1"/>
</dbReference>
<feature type="domain" description="PAC" evidence="11">
    <location>
        <begin position="331"/>
        <end position="384"/>
    </location>
</feature>
<dbReference type="NCBIfam" id="TIGR00229">
    <property type="entry name" value="sensory_box"/>
    <property type="match status" value="1"/>
</dbReference>
<dbReference type="SMART" id="SM00304">
    <property type="entry name" value="HAMP"/>
    <property type="match status" value="1"/>
</dbReference>
<evidence type="ECO:0000256" key="5">
    <source>
        <dbReference type="ARBA" id="ARBA00022679"/>
    </source>
</evidence>
<dbReference type="Pfam" id="PF00512">
    <property type="entry name" value="HisKA"/>
    <property type="match status" value="1"/>
</dbReference>
<dbReference type="Gene3D" id="3.30.565.10">
    <property type="entry name" value="Histidine kinase-like ATPase, C-terminal domain"/>
    <property type="match status" value="1"/>
</dbReference>
<dbReference type="eggNOG" id="COG3437">
    <property type="taxonomic scope" value="Bacteria"/>
</dbReference>
<dbReference type="SUPFAM" id="SSF55785">
    <property type="entry name" value="PYP-like sensor domain (PAS domain)"/>
    <property type="match status" value="2"/>
</dbReference>
<dbReference type="SUPFAM" id="SSF52172">
    <property type="entry name" value="CheY-like"/>
    <property type="match status" value="1"/>
</dbReference>
<dbReference type="CDD" id="cd00082">
    <property type="entry name" value="HisKA"/>
    <property type="match status" value="1"/>
</dbReference>
<sequence>MLKKMKLAPRLGLAFGVMLALLVGLGLFALSQMDALSRLNADLYEHPFAVKGAALAVDASIVKINNHINVMSDSGDANAISAELAKAADLQRQVKEHFRIIHERFLGHPSLRLRAEERFTRLMAVAREVAALAGAGDLEAAQAKAKGEGVAATMEAVAAMGRVRAFAEGKAAEFFAASERASAQAMVAVWLAMAVALLTGLALTMLFARSIVLPAKEIAAAAEAVAGGDLSRRIGYHGDDEIGQMAESLRRMLAGVIGEGQSIKNGFTVPFWTADKNLALTFMNQAAAAIASDITGLGPERIVGRLTVSEALADEAGMVAVLAADCLASGQKQQAEVSFNHAGARTILHLTTSRLLDQNGLVIGVMGVGVDITARRQAEVALRQREALLNDVGALARIGGWEVDTVSGQGKWTAATYDICEYDPGQPSPPVDEFVESYLPEYRAGIASKIKNLMELDQPLLFEAQFVTAKGNLKWARVQGRAEREGGRCTRIFGAFQDITEQKRAGEERKLLEAQLRQSQKMEAIGTLAGGVAHDFNNILSAIIGYVELALLDSAGDEALRGNLEQVLKSSWRARDLVAQLLAYSRKQLLSMSTFGLDEVVGRNEAMLRRIVGEDIDLEVNLSPFTGVVRADVSQLEQVLLNLVANARDAMPTGGKITLETDNVHLDENYAARHAEATVGPHVMLAVSDNGPGMDSQTQERIFDPFFTTKGAGKGTGLGLAMVYGIVKQHGGSIYVYSEPGQGSTFKIYLPRVTAPSGDLAEPALLAQPVGGHETILLVEDDDVVRDFSGRMLERLGYVVLAAADGDDALRLAAATERVDLLLTDVIMPRMSGKELARRLSAQRPEIKVLYISGYTDNVIAHHGVLDAGVAFLQKPAALHALAAKVRQVLDA</sequence>
<keyword evidence="8" id="KW-0812">Transmembrane</keyword>
<evidence type="ECO:0000256" key="7">
    <source>
        <dbReference type="PROSITE-ProRule" id="PRU00169"/>
    </source>
</evidence>
<dbReference type="PANTHER" id="PTHR43065:SF42">
    <property type="entry name" value="TWO-COMPONENT SENSOR PPRA"/>
    <property type="match status" value="1"/>
</dbReference>
<dbReference type="EC" id="2.7.13.3" evidence="3"/>
<evidence type="ECO:0000313" key="13">
    <source>
        <dbReference type="EMBL" id="ADK85618.1"/>
    </source>
</evidence>
<evidence type="ECO:0000259" key="10">
    <source>
        <dbReference type="PROSITE" id="PS50110"/>
    </source>
</evidence>
<dbReference type="InterPro" id="IPR035965">
    <property type="entry name" value="PAS-like_dom_sf"/>
</dbReference>
<feature type="modified residue" description="4-aspartylphosphate" evidence="7">
    <location>
        <position position="825"/>
    </location>
</feature>
<dbReference type="PROSITE" id="PS50109">
    <property type="entry name" value="HIS_KIN"/>
    <property type="match status" value="1"/>
</dbReference>
<dbReference type="InterPro" id="IPR036890">
    <property type="entry name" value="HATPase_C_sf"/>
</dbReference>
<proteinExistence type="predicted"/>
<keyword evidence="4 7" id="KW-0597">Phosphoprotein</keyword>
<evidence type="ECO:0000256" key="8">
    <source>
        <dbReference type="SAM" id="Phobius"/>
    </source>
</evidence>
<dbReference type="Pfam" id="PF08448">
    <property type="entry name" value="PAS_4"/>
    <property type="match status" value="1"/>
</dbReference>
<dbReference type="InterPro" id="IPR000700">
    <property type="entry name" value="PAS-assoc_C"/>
</dbReference>
<keyword evidence="6 13" id="KW-0418">Kinase</keyword>
<keyword evidence="5" id="KW-0808">Transferase</keyword>
<dbReference type="Gene3D" id="6.10.340.10">
    <property type="match status" value="1"/>
</dbReference>
<dbReference type="EMBL" id="CP002085">
    <property type="protein sequence ID" value="ADK85618.1"/>
    <property type="molecule type" value="Genomic_DNA"/>
</dbReference>
<dbReference type="Pfam" id="PF02518">
    <property type="entry name" value="HATPase_c"/>
    <property type="match status" value="1"/>
</dbReference>
<dbReference type="Proteomes" id="UP000009047">
    <property type="component" value="Chromosome"/>
</dbReference>
<dbReference type="InterPro" id="IPR003661">
    <property type="entry name" value="HisK_dim/P_dom"/>
</dbReference>
<dbReference type="STRING" id="644282.Deba_2255"/>
<keyword evidence="14" id="KW-1185">Reference proteome</keyword>
<dbReference type="InterPro" id="IPR013656">
    <property type="entry name" value="PAS_4"/>
</dbReference>
<dbReference type="PRINTS" id="PR00344">
    <property type="entry name" value="BCTRLSENSOR"/>
</dbReference>
<dbReference type="Gene3D" id="1.10.287.130">
    <property type="match status" value="1"/>
</dbReference>
<evidence type="ECO:0000256" key="4">
    <source>
        <dbReference type="ARBA" id="ARBA00022553"/>
    </source>
</evidence>
<dbReference type="GO" id="GO:0016020">
    <property type="term" value="C:membrane"/>
    <property type="evidence" value="ECO:0007669"/>
    <property type="project" value="UniProtKB-SubCell"/>
</dbReference>
<dbReference type="AlphaFoldDB" id="E1QJ75"/>
<gene>
    <name evidence="13" type="ordered locus">Deba_2255</name>
</gene>
<dbReference type="Gene3D" id="2.10.70.100">
    <property type="match status" value="1"/>
</dbReference>
<keyword evidence="8" id="KW-0472">Membrane</keyword>
<comment type="catalytic activity">
    <reaction evidence="1">
        <text>ATP + protein L-histidine = ADP + protein N-phospho-L-histidine.</text>
        <dbReference type="EC" id="2.7.13.3"/>
    </reaction>
</comment>
<dbReference type="InterPro" id="IPR004358">
    <property type="entry name" value="Sig_transdc_His_kin-like_C"/>
</dbReference>
<dbReference type="GO" id="GO:0000155">
    <property type="term" value="F:phosphorelay sensor kinase activity"/>
    <property type="evidence" value="ECO:0007669"/>
    <property type="project" value="InterPro"/>
</dbReference>
<dbReference type="InterPro" id="IPR011006">
    <property type="entry name" value="CheY-like_superfamily"/>
</dbReference>
<dbReference type="PROSITE" id="PS50885">
    <property type="entry name" value="HAMP"/>
    <property type="match status" value="1"/>
</dbReference>
<dbReference type="KEGG" id="dbr:Deba_2255"/>
<dbReference type="InterPro" id="IPR036097">
    <property type="entry name" value="HisK_dim/P_sf"/>
</dbReference>
<feature type="domain" description="Response regulatory" evidence="10">
    <location>
        <begin position="775"/>
        <end position="890"/>
    </location>
</feature>
<evidence type="ECO:0000256" key="1">
    <source>
        <dbReference type="ARBA" id="ARBA00000085"/>
    </source>
</evidence>
<evidence type="ECO:0000256" key="3">
    <source>
        <dbReference type="ARBA" id="ARBA00012438"/>
    </source>
</evidence>
<dbReference type="SUPFAM" id="SSF55874">
    <property type="entry name" value="ATPase domain of HSP90 chaperone/DNA topoisomerase II/histidine kinase"/>
    <property type="match status" value="1"/>
</dbReference>
<dbReference type="SMART" id="SM00086">
    <property type="entry name" value="PAC"/>
    <property type="match status" value="2"/>
</dbReference>
<evidence type="ECO:0000259" key="9">
    <source>
        <dbReference type="PROSITE" id="PS50109"/>
    </source>
</evidence>
<dbReference type="Gene3D" id="3.30.450.20">
    <property type="entry name" value="PAS domain"/>
    <property type="match status" value="2"/>
</dbReference>
<name>E1QJ75_DESB2</name>
<protein>
    <recommendedName>
        <fullName evidence="3">histidine kinase</fullName>
        <ecNumber evidence="3">2.7.13.3</ecNumber>
    </recommendedName>
</protein>
<dbReference type="InterPro" id="IPR001610">
    <property type="entry name" value="PAC"/>
</dbReference>
<evidence type="ECO:0000313" key="14">
    <source>
        <dbReference type="Proteomes" id="UP000009047"/>
    </source>
</evidence>
<dbReference type="InterPro" id="IPR003594">
    <property type="entry name" value="HATPase_dom"/>
</dbReference>
<reference evidence="13 14" key="1">
    <citation type="journal article" date="2010" name="Stand. Genomic Sci.">
        <title>Complete genome sequence of Desulfarculus baarsii type strain (2st14).</title>
        <authorList>
            <person name="Sun H."/>
            <person name="Spring S."/>
            <person name="Lapidus A."/>
            <person name="Davenport K."/>
            <person name="Del Rio T.G."/>
            <person name="Tice H."/>
            <person name="Nolan M."/>
            <person name="Copeland A."/>
            <person name="Cheng J.F."/>
            <person name="Lucas S."/>
            <person name="Tapia R."/>
            <person name="Goodwin L."/>
            <person name="Pitluck S."/>
            <person name="Ivanova N."/>
            <person name="Pagani I."/>
            <person name="Mavromatis K."/>
            <person name="Ovchinnikova G."/>
            <person name="Pati A."/>
            <person name="Chen A."/>
            <person name="Palaniappan K."/>
            <person name="Hauser L."/>
            <person name="Chang Y.J."/>
            <person name="Jeffries C.D."/>
            <person name="Detter J.C."/>
            <person name="Han C."/>
            <person name="Rohde M."/>
            <person name="Brambilla E."/>
            <person name="Goker M."/>
            <person name="Woyke T."/>
            <person name="Bristow J."/>
            <person name="Eisen J.A."/>
            <person name="Markowitz V."/>
            <person name="Hugenholtz P."/>
            <person name="Kyrpides N.C."/>
            <person name="Klenk H.P."/>
            <person name="Land M."/>
        </authorList>
    </citation>
    <scope>NUCLEOTIDE SEQUENCE [LARGE SCALE GENOMIC DNA]</scope>
    <source>
        <strain evidence="14">ATCC 33931 / DSM 2075 / LMG 7858 / VKM B-1802 / 2st14</strain>
    </source>
</reference>
<dbReference type="SMART" id="SM00448">
    <property type="entry name" value="REC"/>
    <property type="match status" value="1"/>
</dbReference>
<dbReference type="PANTHER" id="PTHR43065">
    <property type="entry name" value="SENSOR HISTIDINE KINASE"/>
    <property type="match status" value="1"/>
</dbReference>
<dbReference type="SUPFAM" id="SSF47384">
    <property type="entry name" value="Homodimeric domain of signal transducing histidine kinase"/>
    <property type="match status" value="1"/>
</dbReference>
<dbReference type="InterPro" id="IPR001789">
    <property type="entry name" value="Sig_transdc_resp-reg_receiver"/>
</dbReference>
<dbReference type="InterPro" id="IPR000014">
    <property type="entry name" value="PAS"/>
</dbReference>
<accession>E1QJ75</accession>
<dbReference type="eggNOG" id="COG5002">
    <property type="taxonomic scope" value="Bacteria"/>
</dbReference>
<dbReference type="SUPFAM" id="SSF158472">
    <property type="entry name" value="HAMP domain-like"/>
    <property type="match status" value="1"/>
</dbReference>
<feature type="domain" description="HAMP" evidence="12">
    <location>
        <begin position="209"/>
        <end position="261"/>
    </location>
</feature>
<evidence type="ECO:0000256" key="2">
    <source>
        <dbReference type="ARBA" id="ARBA00004370"/>
    </source>
</evidence>